<feature type="transmembrane region" description="Helical" evidence="1">
    <location>
        <begin position="184"/>
        <end position="207"/>
    </location>
</feature>
<evidence type="ECO:0000313" key="2">
    <source>
        <dbReference type="EMBL" id="MCY4727758.1"/>
    </source>
</evidence>
<evidence type="ECO:0000256" key="1">
    <source>
        <dbReference type="SAM" id="Phobius"/>
    </source>
</evidence>
<feature type="transmembrane region" description="Helical" evidence="1">
    <location>
        <begin position="104"/>
        <end position="123"/>
    </location>
</feature>
<dbReference type="PANTHER" id="PTHR40078">
    <property type="entry name" value="INTEGRAL MEMBRANE PROTEIN-RELATED"/>
    <property type="match status" value="1"/>
</dbReference>
<organism evidence="2 3">
    <name type="scientific">Nocardioides pini</name>
    <dbReference type="NCBI Taxonomy" id="2975053"/>
    <lineage>
        <taxon>Bacteria</taxon>
        <taxon>Bacillati</taxon>
        <taxon>Actinomycetota</taxon>
        <taxon>Actinomycetes</taxon>
        <taxon>Propionibacteriales</taxon>
        <taxon>Nocardioidaceae</taxon>
        <taxon>Nocardioides</taxon>
    </lineage>
</organism>
<dbReference type="InterPro" id="IPR038750">
    <property type="entry name" value="YczE/YyaS-like"/>
</dbReference>
<dbReference type="EMBL" id="JAPPUX010000004">
    <property type="protein sequence ID" value="MCY4727758.1"/>
    <property type="molecule type" value="Genomic_DNA"/>
</dbReference>
<accession>A0ABT4CFL5</accession>
<feature type="transmembrane region" description="Helical" evidence="1">
    <location>
        <begin position="40"/>
        <end position="59"/>
    </location>
</feature>
<evidence type="ECO:0000313" key="3">
    <source>
        <dbReference type="Proteomes" id="UP001074726"/>
    </source>
</evidence>
<evidence type="ECO:0008006" key="4">
    <source>
        <dbReference type="Google" id="ProtNLM"/>
    </source>
</evidence>
<dbReference type="RefSeq" id="WP_268112697.1">
    <property type="nucleotide sequence ID" value="NZ_JAPPUX010000004.1"/>
</dbReference>
<keyword evidence="1" id="KW-0472">Membrane</keyword>
<dbReference type="Proteomes" id="UP001074726">
    <property type="component" value="Unassembled WGS sequence"/>
</dbReference>
<keyword evidence="1" id="KW-0812">Transmembrane</keyword>
<protein>
    <recommendedName>
        <fullName evidence="4">Membrane protein YczE</fullName>
    </recommendedName>
</protein>
<name>A0ABT4CFL5_9ACTN</name>
<proteinExistence type="predicted"/>
<comment type="caution">
    <text evidence="2">The sequence shown here is derived from an EMBL/GenBank/DDBJ whole genome shotgun (WGS) entry which is preliminary data.</text>
</comment>
<sequence>MPSTAPAPARTVPAPRGVLVDLGPVAQLRAGRLARRLPQLYVGLFLYGVSLALMVRGALGLAPWDVLHSGFIRHVPMTLGQAVVLFSFVVLVLWIPLREMPGLGTISNAVVVGLSADATLAVLDRPDAMAARLGLMVGGVLLCGLASALYIGAQLGRGPRDGLMTGLSRRTGLSLRLVRTGLEVSVVVIGLLLGGVLGVGTVVYALAIGPLTQLMLPWFTVDVMAPSEG</sequence>
<feature type="transmembrane region" description="Helical" evidence="1">
    <location>
        <begin position="79"/>
        <end position="97"/>
    </location>
</feature>
<keyword evidence="1" id="KW-1133">Transmembrane helix</keyword>
<dbReference type="Pfam" id="PF19700">
    <property type="entry name" value="DUF6198"/>
    <property type="match status" value="1"/>
</dbReference>
<gene>
    <name evidence="2" type="ORF">NYO98_15830</name>
</gene>
<dbReference type="PANTHER" id="PTHR40078:SF1">
    <property type="entry name" value="INTEGRAL MEMBRANE PROTEIN"/>
    <property type="match status" value="1"/>
</dbReference>
<reference evidence="2" key="1">
    <citation type="submission" date="2022-08" db="EMBL/GenBank/DDBJ databases">
        <title>Genome sequencing of Nocardioides sp. STR2.</title>
        <authorList>
            <person name="So Y."/>
        </authorList>
    </citation>
    <scope>NUCLEOTIDE SEQUENCE</scope>
    <source>
        <strain evidence="2">STR2</strain>
    </source>
</reference>
<feature type="transmembrane region" description="Helical" evidence="1">
    <location>
        <begin position="129"/>
        <end position="151"/>
    </location>
</feature>
<keyword evidence="3" id="KW-1185">Reference proteome</keyword>